<dbReference type="GO" id="GO:0140359">
    <property type="term" value="F:ABC-type transporter activity"/>
    <property type="evidence" value="ECO:0007669"/>
    <property type="project" value="InterPro"/>
</dbReference>
<feature type="transmembrane region" description="Helical" evidence="1">
    <location>
        <begin position="356"/>
        <end position="380"/>
    </location>
</feature>
<name>B8D3Y3_DESA1</name>
<dbReference type="AlphaFoldDB" id="B8D3Y3"/>
<feature type="transmembrane region" description="Helical" evidence="1">
    <location>
        <begin position="465"/>
        <end position="486"/>
    </location>
</feature>
<sequence>MKPFIYDFKRALFRKATMVTLVLFLVAGLGLTYISAQQMITGSLNLLYNGVVLFRLDTMGRKLEVIGGVYDNELNPANIELSLSLSTISGYSSDWKTIDLGRYQLTGETRLEIPIPGEIVETPEPGMKVALRAVITRVRVGTLDISHLNELLPTLFLDNVVNNTPVYGGCIFLGHKGSHISIDSHINVCMNIASARDRLYLIMGSPQLPVKPLQVYYNISVAELVSVTSSINVGIVNLTGMKYLGDISDDMRIYVFPIELGDVSRHQFLNVSWAVLTSNGEIRGGSGNIIVNMGETARGAITSYIGSTGLSLFALLFPVVMLYLGYVLIAKPKSQGALEFILARPITRADLYMTRYIAGILVALTAPLLFITTLYAGVYVVMRVLLSPQDMLLFYLGIAGSLVAFYTLCYYIAVEFKGTSYLALAITLYLFFLIGLQIVGMILAFTIGHTTSIDEIIKTQYRLYYFSPFGFTNLVSALIQYNYRVLGEIILEVVKPEYIVAAFAAWTLIPFIAGLLRFKVKNLSS</sequence>
<dbReference type="PANTHER" id="PTHR43471">
    <property type="entry name" value="ABC TRANSPORTER PERMEASE"/>
    <property type="match status" value="1"/>
</dbReference>
<dbReference type="Pfam" id="PF12679">
    <property type="entry name" value="ABC2_membrane_2"/>
    <property type="match status" value="1"/>
</dbReference>
<dbReference type="HOGENOM" id="CLU_527494_0_0_2"/>
<dbReference type="EMBL" id="CP001140">
    <property type="protein sequence ID" value="ACL10814.1"/>
    <property type="molecule type" value="Genomic_DNA"/>
</dbReference>
<feature type="transmembrane region" description="Helical" evidence="1">
    <location>
        <begin position="310"/>
        <end position="329"/>
    </location>
</feature>
<dbReference type="eggNOG" id="arCOG02441">
    <property type="taxonomic scope" value="Archaea"/>
</dbReference>
<feature type="transmembrane region" description="Helical" evidence="1">
    <location>
        <begin position="421"/>
        <end position="445"/>
    </location>
</feature>
<evidence type="ECO:0000313" key="3">
    <source>
        <dbReference type="Proteomes" id="UP000006903"/>
    </source>
</evidence>
<protein>
    <submittedName>
        <fullName evidence="2">ABC transporter transmembrane protein</fullName>
    </submittedName>
</protein>
<keyword evidence="1" id="KW-1133">Transmembrane helix</keyword>
<organism evidence="2 3">
    <name type="scientific">Desulfurococcus amylolyticus (strain DSM 18924 / JCM 16383 / VKM B-2413 / 1221n)</name>
    <name type="common">Desulfurococcus kamchatkensis</name>
    <dbReference type="NCBI Taxonomy" id="490899"/>
    <lineage>
        <taxon>Archaea</taxon>
        <taxon>Thermoproteota</taxon>
        <taxon>Thermoprotei</taxon>
        <taxon>Desulfurococcales</taxon>
        <taxon>Desulfurococcaceae</taxon>
        <taxon>Desulfurococcus</taxon>
    </lineage>
</organism>
<reference evidence="2 3" key="1">
    <citation type="journal article" date="2009" name="J. Bacteriol.">
        <title>Complete genome sequence of the anaerobic, protein-degrading hyperthermophilic crenarchaeon Desulfurococcus kamchatkensis.</title>
        <authorList>
            <person name="Ravin N.V."/>
            <person name="Mardanov A.V."/>
            <person name="Beletsky A.V."/>
            <person name="Kublanov I.V."/>
            <person name="Kolganova T.V."/>
            <person name="Lebedinsky A.V."/>
            <person name="Chernyh N.A."/>
            <person name="Bonch-Osmolovskaya E.A."/>
            <person name="Skryabin K.G."/>
        </authorList>
    </citation>
    <scope>NUCLEOTIDE SEQUENCE [LARGE SCALE GENOMIC DNA]</scope>
    <source>
        <strain evidence="3">DSM 18924 / JCM 16383 / VKM B-2413 / 1221n</strain>
    </source>
</reference>
<feature type="transmembrane region" description="Helical" evidence="1">
    <location>
        <begin position="392"/>
        <end position="414"/>
    </location>
</feature>
<proteinExistence type="predicted"/>
<feature type="transmembrane region" description="Helical" evidence="1">
    <location>
        <begin position="498"/>
        <end position="518"/>
    </location>
</feature>
<evidence type="ECO:0000256" key="1">
    <source>
        <dbReference type="SAM" id="Phobius"/>
    </source>
</evidence>
<evidence type="ECO:0000313" key="2">
    <source>
        <dbReference type="EMBL" id="ACL10814.1"/>
    </source>
</evidence>
<dbReference type="RefSeq" id="WP_012608156.1">
    <property type="nucleotide sequence ID" value="NC_011766.1"/>
</dbReference>
<keyword evidence="1 2" id="KW-0812">Transmembrane</keyword>
<dbReference type="Proteomes" id="UP000006903">
    <property type="component" value="Chromosome"/>
</dbReference>
<gene>
    <name evidence="2" type="ordered locus">DKAM_0488</name>
</gene>
<dbReference type="GeneID" id="7170717"/>
<dbReference type="KEGG" id="dka:DKAM_0488"/>
<dbReference type="GO" id="GO:0005886">
    <property type="term" value="C:plasma membrane"/>
    <property type="evidence" value="ECO:0007669"/>
    <property type="project" value="UniProtKB-SubCell"/>
</dbReference>
<accession>B8D3Y3</accession>
<keyword evidence="1" id="KW-0472">Membrane</keyword>
<dbReference type="STRING" id="490899.DKAM_0488"/>